<protein>
    <recommendedName>
        <fullName evidence="4">Prohead serine protease domain-containing protein</fullName>
    </recommendedName>
</protein>
<dbReference type="OrthoDB" id="1064922at2"/>
<feature type="domain" description="Prohead serine protease" evidence="4">
    <location>
        <begin position="31"/>
        <end position="132"/>
    </location>
</feature>
<dbReference type="GO" id="GO:0008233">
    <property type="term" value="F:peptidase activity"/>
    <property type="evidence" value="ECO:0007669"/>
    <property type="project" value="UniProtKB-KW"/>
</dbReference>
<dbReference type="RefSeq" id="WP_134843224.1">
    <property type="nucleotide sequence ID" value="NZ_SGVY01000013.1"/>
</dbReference>
<comment type="caution">
    <text evidence="5">The sequence shown here is derived from an EMBL/GenBank/DDBJ whole genome shotgun (WGS) entry which is preliminary data.</text>
</comment>
<dbReference type="InterPro" id="IPR054613">
    <property type="entry name" value="Peptidase_S78_dom"/>
</dbReference>
<dbReference type="GeneID" id="302994964"/>
<reference evidence="5 6" key="1">
    <citation type="submission" date="2019-02" db="EMBL/GenBank/DDBJ databases">
        <title>Draft Genome Sequence of the Prevotella sp. BCRC 81118, Isolated from Human Feces.</title>
        <authorList>
            <person name="Huang C.-H."/>
        </authorList>
    </citation>
    <scope>NUCLEOTIDE SEQUENCE [LARGE SCALE GENOMIC DNA]</scope>
    <source>
        <strain evidence="5 6">BCRC 81118</strain>
    </source>
</reference>
<name>A0A4Y8VQ29_9BACT</name>
<sequence length="330" mass="36492">MKEVVINTSGLNCYGSRVLTAGLDTTQYCRNPVLLWMHRRGGENMPIGKMENLRVDGDRLIGTPKFDEKDEFAKKIASKWEDGYLNMCSAGIEILEYSVEPKDLLQGQTRATATSSKLVEVSIVDIGANDEALKLYGGGKLLELAAGQDCDLLPLVKLSKEETPKPEPEAEAQSNDNINTFNMKKETFLLLGLPETATEEQVHAAIKAMKSKADNAETLTLAAITAQVENAIKEHRITADKKDMFINLGKTSGAETLRQTLELMQPVRKPNDVIDTSKDAPQGGQHEQATFAKLSEVPADQIGKMRKENPKEYMRLYKAEYGIDCPKLDD</sequence>
<proteinExistence type="predicted"/>
<evidence type="ECO:0000313" key="5">
    <source>
        <dbReference type="EMBL" id="TFH82458.1"/>
    </source>
</evidence>
<organism evidence="5 6">
    <name type="scientific">Segatella hominis</name>
    <dbReference type="NCBI Taxonomy" id="2518605"/>
    <lineage>
        <taxon>Bacteria</taxon>
        <taxon>Pseudomonadati</taxon>
        <taxon>Bacteroidota</taxon>
        <taxon>Bacteroidia</taxon>
        <taxon>Bacteroidales</taxon>
        <taxon>Prevotellaceae</taxon>
        <taxon>Segatella</taxon>
    </lineage>
</organism>
<evidence type="ECO:0000259" key="4">
    <source>
        <dbReference type="Pfam" id="PF04586"/>
    </source>
</evidence>
<keyword evidence="2" id="KW-0645">Protease</keyword>
<accession>A0A4Y8VQ29</accession>
<keyword evidence="1" id="KW-1188">Viral release from host cell</keyword>
<keyword evidence="3" id="KW-0378">Hydrolase</keyword>
<dbReference type="EMBL" id="SGVY01000013">
    <property type="protein sequence ID" value="TFH82458.1"/>
    <property type="molecule type" value="Genomic_DNA"/>
</dbReference>
<evidence type="ECO:0000256" key="2">
    <source>
        <dbReference type="ARBA" id="ARBA00022670"/>
    </source>
</evidence>
<evidence type="ECO:0000256" key="3">
    <source>
        <dbReference type="ARBA" id="ARBA00022801"/>
    </source>
</evidence>
<evidence type="ECO:0000313" key="6">
    <source>
        <dbReference type="Proteomes" id="UP000297872"/>
    </source>
</evidence>
<dbReference type="GO" id="GO:0006508">
    <property type="term" value="P:proteolysis"/>
    <property type="evidence" value="ECO:0007669"/>
    <property type="project" value="UniProtKB-KW"/>
</dbReference>
<dbReference type="AlphaFoldDB" id="A0A4Y8VQ29"/>
<dbReference type="Pfam" id="PF04586">
    <property type="entry name" value="Peptidase_S78"/>
    <property type="match status" value="1"/>
</dbReference>
<evidence type="ECO:0000256" key="1">
    <source>
        <dbReference type="ARBA" id="ARBA00022612"/>
    </source>
</evidence>
<gene>
    <name evidence="5" type="ORF">EXN75_06625</name>
</gene>
<dbReference type="Proteomes" id="UP000297872">
    <property type="component" value="Unassembled WGS sequence"/>
</dbReference>
<keyword evidence="6" id="KW-1185">Reference proteome</keyword>